<evidence type="ECO:0000313" key="9">
    <source>
        <dbReference type="EMBL" id="UUL83137.1"/>
    </source>
</evidence>
<accession>A0ABY5L9M3</accession>
<evidence type="ECO:0000256" key="1">
    <source>
        <dbReference type="ARBA" id="ARBA00022448"/>
    </source>
</evidence>
<dbReference type="InterPro" id="IPR002327">
    <property type="entry name" value="Cyt_c_1A/1B"/>
</dbReference>
<dbReference type="InterPro" id="IPR036909">
    <property type="entry name" value="Cyt_c-like_dom_sf"/>
</dbReference>
<dbReference type="RefSeq" id="WP_256506981.1">
    <property type="nucleotide sequence ID" value="NZ_CP101740.1"/>
</dbReference>
<feature type="domain" description="Cytochrome c" evidence="8">
    <location>
        <begin position="31"/>
        <end position="130"/>
    </location>
</feature>
<evidence type="ECO:0000259" key="8">
    <source>
        <dbReference type="PROSITE" id="PS51007"/>
    </source>
</evidence>
<feature type="chain" id="PRO_5046172100" evidence="7">
    <location>
        <begin position="22"/>
        <end position="132"/>
    </location>
</feature>
<keyword evidence="3 6" id="KW-0479">Metal-binding</keyword>
<evidence type="ECO:0000256" key="3">
    <source>
        <dbReference type="ARBA" id="ARBA00022723"/>
    </source>
</evidence>
<dbReference type="SUPFAM" id="SSF46626">
    <property type="entry name" value="Cytochrome c"/>
    <property type="match status" value="1"/>
</dbReference>
<dbReference type="PROSITE" id="PS51007">
    <property type="entry name" value="CYTC"/>
    <property type="match status" value="1"/>
</dbReference>
<proteinExistence type="predicted"/>
<gene>
    <name evidence="9" type="ORF">NMP03_02560</name>
</gene>
<evidence type="ECO:0000313" key="10">
    <source>
        <dbReference type="Proteomes" id="UP001058533"/>
    </source>
</evidence>
<dbReference type="InterPro" id="IPR009056">
    <property type="entry name" value="Cyt_c-like_dom"/>
</dbReference>
<sequence length="132" mass="13210">MMIRMSIACAAMAVATLGAAAATALPVAPPGDAAKGKTVFARCAACHSVVPGKKGVGPSLAGVVGRPAAAMPGYSYSAALKNSKLVWNDATIARFVAGPSKLVPGTKMMAPPVTKPEDQANLVAYLKTVGSK</sequence>
<keyword evidence="4" id="KW-0249">Electron transport</keyword>
<keyword evidence="7" id="KW-0732">Signal</keyword>
<dbReference type="Proteomes" id="UP001058533">
    <property type="component" value="Chromosome"/>
</dbReference>
<keyword evidence="10" id="KW-1185">Reference proteome</keyword>
<keyword evidence="1" id="KW-0813">Transport</keyword>
<keyword evidence="2 6" id="KW-0349">Heme</keyword>
<organism evidence="9 10">
    <name type="scientific">Sphingomonas qomolangmaensis</name>
    <dbReference type="NCBI Taxonomy" id="2918765"/>
    <lineage>
        <taxon>Bacteria</taxon>
        <taxon>Pseudomonadati</taxon>
        <taxon>Pseudomonadota</taxon>
        <taxon>Alphaproteobacteria</taxon>
        <taxon>Sphingomonadales</taxon>
        <taxon>Sphingomonadaceae</taxon>
        <taxon>Sphingomonas</taxon>
    </lineage>
</organism>
<evidence type="ECO:0000256" key="6">
    <source>
        <dbReference type="PROSITE-ProRule" id="PRU00433"/>
    </source>
</evidence>
<dbReference type="Pfam" id="PF00034">
    <property type="entry name" value="Cytochrom_C"/>
    <property type="match status" value="1"/>
</dbReference>
<dbReference type="PRINTS" id="PR00604">
    <property type="entry name" value="CYTCHRMECIAB"/>
</dbReference>
<dbReference type="PANTHER" id="PTHR11961">
    <property type="entry name" value="CYTOCHROME C"/>
    <property type="match status" value="1"/>
</dbReference>
<name>A0ABY5L9M3_9SPHN</name>
<evidence type="ECO:0000256" key="4">
    <source>
        <dbReference type="ARBA" id="ARBA00022982"/>
    </source>
</evidence>
<evidence type="ECO:0000256" key="2">
    <source>
        <dbReference type="ARBA" id="ARBA00022617"/>
    </source>
</evidence>
<feature type="signal peptide" evidence="7">
    <location>
        <begin position="1"/>
        <end position="21"/>
    </location>
</feature>
<protein>
    <submittedName>
        <fullName evidence="9">C-type cytochrome</fullName>
    </submittedName>
</protein>
<evidence type="ECO:0000256" key="5">
    <source>
        <dbReference type="ARBA" id="ARBA00023004"/>
    </source>
</evidence>
<keyword evidence="5 6" id="KW-0408">Iron</keyword>
<reference evidence="9" key="1">
    <citation type="submission" date="2022-07" db="EMBL/GenBank/DDBJ databases">
        <title>Sphingomonas sp. nov., a novel bacterium isolated from the north slope of the Mount Everest.</title>
        <authorList>
            <person name="Cui X."/>
            <person name="Liu Y."/>
        </authorList>
    </citation>
    <scope>NUCLEOTIDE SEQUENCE</scope>
    <source>
        <strain evidence="9">S5-59</strain>
    </source>
</reference>
<dbReference type="Gene3D" id="1.10.760.10">
    <property type="entry name" value="Cytochrome c-like domain"/>
    <property type="match status" value="1"/>
</dbReference>
<dbReference type="EMBL" id="CP101740">
    <property type="protein sequence ID" value="UUL83137.1"/>
    <property type="molecule type" value="Genomic_DNA"/>
</dbReference>
<evidence type="ECO:0000256" key="7">
    <source>
        <dbReference type="SAM" id="SignalP"/>
    </source>
</evidence>